<dbReference type="SUPFAM" id="SSF88713">
    <property type="entry name" value="Glycoside hydrolase/deacetylase"/>
    <property type="match status" value="1"/>
</dbReference>
<organism evidence="1 2">
    <name type="scientific">Candidatus Saccharicenans subterraneus</name>
    <dbReference type="NCBI Taxonomy" id="2508984"/>
    <lineage>
        <taxon>Bacteria</taxon>
        <taxon>Candidatus Aminicenantota</taxon>
        <taxon>Candidatus Aminicenantia</taxon>
        <taxon>Candidatus Aminicenantales</taxon>
        <taxon>Candidatus Saccharicenantaceae</taxon>
        <taxon>Candidatus Saccharicenans</taxon>
    </lineage>
</organism>
<proteinExistence type="predicted"/>
<gene>
    <name evidence="1" type="ORF">OP8BY_1108</name>
</gene>
<sequence>MLLAGSFAFGSAPSPAPAPLKKVLILYDSAGESGWRGKLYGICLQNLLGHFQVAIESKAVENYLEGEMERFDVIFYIGAVYENKLPEPFKKDALKTDKTVCWLGHNLWQIAWGEDKKPAGKFENRFGFRFGGNSNSAYNLVLYRGYAFTRRSVNPGLGLVTLTDTGLARELATCLCSEPHSETPYIVRGRNFWYVADVPFAYVTMSDRYLVFADLLHDVLEIDHERKLRALVRIEDVHGLASPEKLVEIADLLRAEGVPFSVAVIPVFQDPRGVYNYRQPQTIPLSRNKKLVSALKYMVERGGEIVLHGYTHQWRDQPNPKSGVSAEDYEFFRVRLDAGGRQVLEGPVPEDSLEWVGERVGKALLELKSAGLSPVAWETPHYLASELDNRYFGRYFKLMVHRGIYFVDDGGTLRFSNQFFPYPIETDYYGQRIAPENLYCYAASAYMGEPPSTVPAMLYQARLNQAVRDGWASFFFHWYQDIRVLKELVRGLKNMGYEFVTLGSLAN</sequence>
<protein>
    <recommendedName>
        <fullName evidence="3">DUF2334 domain-containing protein</fullName>
    </recommendedName>
</protein>
<dbReference type="Proteomes" id="UP000257323">
    <property type="component" value="Unassembled WGS sequence"/>
</dbReference>
<dbReference type="InterPro" id="IPR018763">
    <property type="entry name" value="DUF2334"/>
</dbReference>
<dbReference type="AlphaFoldDB" id="A0A3E2BJS5"/>
<dbReference type="CDD" id="cd10923">
    <property type="entry name" value="CE4_COG5298"/>
    <property type="match status" value="1"/>
</dbReference>
<evidence type="ECO:0000313" key="1">
    <source>
        <dbReference type="EMBL" id="RFT14998.1"/>
    </source>
</evidence>
<evidence type="ECO:0008006" key="3">
    <source>
        <dbReference type="Google" id="ProtNLM"/>
    </source>
</evidence>
<reference evidence="1 2" key="1">
    <citation type="submission" date="2018-08" db="EMBL/GenBank/DDBJ databases">
        <title>Genome analysis of the thermophilic bacterium of the candidate phylum Aminicenantes from deep subsurface aquifer revealed its physiology and ecological role.</title>
        <authorList>
            <person name="Kadnikov V.V."/>
            <person name="Mardanov A.V."/>
            <person name="Beletsky A.V."/>
            <person name="Karnachuk O.V."/>
            <person name="Ravin N.V."/>
        </authorList>
    </citation>
    <scope>NUCLEOTIDE SEQUENCE [LARGE SCALE GENOMIC DNA]</scope>
    <source>
        <strain evidence="1">BY38</strain>
    </source>
</reference>
<dbReference type="GO" id="GO:0005975">
    <property type="term" value="P:carbohydrate metabolic process"/>
    <property type="evidence" value="ECO:0007669"/>
    <property type="project" value="InterPro"/>
</dbReference>
<dbReference type="Gene3D" id="3.20.20.370">
    <property type="entry name" value="Glycoside hydrolase/deacetylase"/>
    <property type="match status" value="1"/>
</dbReference>
<accession>A0A3E2BJS5</accession>
<dbReference type="EMBL" id="QUAH01000014">
    <property type="protein sequence ID" value="RFT14998.1"/>
    <property type="molecule type" value="Genomic_DNA"/>
</dbReference>
<dbReference type="InterPro" id="IPR011330">
    <property type="entry name" value="Glyco_hydro/deAcase_b/a-brl"/>
</dbReference>
<evidence type="ECO:0000313" key="2">
    <source>
        <dbReference type="Proteomes" id="UP000257323"/>
    </source>
</evidence>
<name>A0A3E2BJS5_9BACT</name>
<comment type="caution">
    <text evidence="1">The sequence shown here is derived from an EMBL/GenBank/DDBJ whole genome shotgun (WGS) entry which is preliminary data.</text>
</comment>
<dbReference type="Pfam" id="PF10096">
    <property type="entry name" value="DUF2334"/>
    <property type="match status" value="1"/>
</dbReference>